<dbReference type="NCBIfam" id="TIGR00168">
    <property type="entry name" value="infC"/>
    <property type="match status" value="1"/>
</dbReference>
<feature type="region of interest" description="Disordered" evidence="6">
    <location>
        <begin position="166"/>
        <end position="283"/>
    </location>
</feature>
<feature type="compositionally biased region" description="Low complexity" evidence="6">
    <location>
        <begin position="196"/>
        <end position="283"/>
    </location>
</feature>
<evidence type="ECO:0000256" key="5">
    <source>
        <dbReference type="NCBIfam" id="TIGR00168"/>
    </source>
</evidence>
<comment type="similarity">
    <text evidence="1 4">Belongs to the IF-3 family.</text>
</comment>
<dbReference type="PANTHER" id="PTHR10938:SF0">
    <property type="entry name" value="TRANSLATION INITIATION FACTOR IF-3, MITOCHONDRIAL"/>
    <property type="match status" value="1"/>
</dbReference>
<dbReference type="InterPro" id="IPR019814">
    <property type="entry name" value="Translation_initiation_fac_3_N"/>
</dbReference>
<evidence type="ECO:0000256" key="6">
    <source>
        <dbReference type="SAM" id="MobiDB-lite"/>
    </source>
</evidence>
<dbReference type="FunFam" id="3.30.110.10:FF:000001">
    <property type="entry name" value="Translation initiation factor IF-3"/>
    <property type="match status" value="1"/>
</dbReference>
<feature type="compositionally biased region" description="Basic and acidic residues" evidence="6">
    <location>
        <begin position="169"/>
        <end position="194"/>
    </location>
</feature>
<feature type="domain" description="Translation initiation factor 3 C-terminal" evidence="7">
    <location>
        <begin position="83"/>
        <end position="166"/>
    </location>
</feature>
<evidence type="ECO:0000256" key="1">
    <source>
        <dbReference type="ARBA" id="ARBA00005439"/>
    </source>
</evidence>
<dbReference type="Pfam" id="PF05198">
    <property type="entry name" value="IF3_N"/>
    <property type="match status" value="1"/>
</dbReference>
<dbReference type="HAMAP" id="MF_00080">
    <property type="entry name" value="IF_3"/>
    <property type="match status" value="1"/>
</dbReference>
<comment type="function">
    <text evidence="4">IF-3 binds to the 30S ribosomal subunit and shifts the equilibrium between 70S ribosomes and their 50S and 30S subunits in favor of the free subunits, thus enhancing the availability of 30S subunits on which protein synthesis initiation begins.</text>
</comment>
<dbReference type="GO" id="GO:0043022">
    <property type="term" value="F:ribosome binding"/>
    <property type="evidence" value="ECO:0007669"/>
    <property type="project" value="UniProtKB-ARBA"/>
</dbReference>
<evidence type="ECO:0000313" key="10">
    <source>
        <dbReference type="Proteomes" id="UP000504752"/>
    </source>
</evidence>
<dbReference type="AlphaFoldDB" id="A0A6M8B1V7"/>
<gene>
    <name evidence="4" type="primary">infC</name>
    <name evidence="9" type="ORF">HPC72_06280</name>
</gene>
<dbReference type="GO" id="GO:0032790">
    <property type="term" value="P:ribosome disassembly"/>
    <property type="evidence" value="ECO:0007669"/>
    <property type="project" value="TreeGrafter"/>
</dbReference>
<keyword evidence="10" id="KW-1185">Reference proteome</keyword>
<dbReference type="InterPro" id="IPR001288">
    <property type="entry name" value="Translation_initiation_fac_3"/>
</dbReference>
<dbReference type="EMBL" id="CP053642">
    <property type="protein sequence ID" value="QKD80654.1"/>
    <property type="molecule type" value="Genomic_DNA"/>
</dbReference>
<comment type="subunit">
    <text evidence="4">Monomer.</text>
</comment>
<sequence length="283" mass="30346">MSEPRINERIRVPEVRLVGPSGEQVGVVRVEDALRLAEEAGLDLVEVAPDARPPVCKLMDYGKFKYESAMKARDARRNQANTQLKEIQFRPKIDDHDYATKMGHVRRFLEGGDKVKCIVRFRGREQSRPELGVRLLAKVAEEVGELATIESHPRQDGRQMVMVLAPTRKKAEVKSDQRRRREEARASRRAEKHAAKAAQAAAQAASAAQAAEAPAAKLPAAKAPAAKPEPKPAAAKPAAKAAAPKPAAAKPAAPAKAPAPKPAAQAKPKAPAKPAAPAKATEA</sequence>
<dbReference type="GO" id="GO:0016020">
    <property type="term" value="C:membrane"/>
    <property type="evidence" value="ECO:0007669"/>
    <property type="project" value="TreeGrafter"/>
</dbReference>
<comment type="subcellular location">
    <subcellularLocation>
        <location evidence="4">Cytoplasm</location>
    </subcellularLocation>
</comment>
<dbReference type="Pfam" id="PF00707">
    <property type="entry name" value="IF3_C"/>
    <property type="match status" value="1"/>
</dbReference>
<reference evidence="9 10" key="1">
    <citation type="submission" date="2020-05" db="EMBL/GenBank/DDBJ databases">
        <title>Actinomyces sp. zg-325.</title>
        <authorList>
            <person name="Yang C."/>
        </authorList>
    </citation>
    <scope>NUCLEOTIDE SEQUENCE [LARGE SCALE GENOMIC DNA]</scope>
    <source>
        <strain evidence="10">zg-325</strain>
    </source>
</reference>
<evidence type="ECO:0000256" key="3">
    <source>
        <dbReference type="ARBA" id="ARBA00022917"/>
    </source>
</evidence>
<evidence type="ECO:0000256" key="4">
    <source>
        <dbReference type="HAMAP-Rule" id="MF_00080"/>
    </source>
</evidence>
<keyword evidence="4" id="KW-0963">Cytoplasm</keyword>
<evidence type="ECO:0000313" key="9">
    <source>
        <dbReference type="EMBL" id="QKD80654.1"/>
    </source>
</evidence>
<name>A0A6M8B1V7_9ACTO</name>
<dbReference type="FunFam" id="3.10.20.80:FF:000001">
    <property type="entry name" value="Translation initiation factor IF-3"/>
    <property type="match status" value="1"/>
</dbReference>
<dbReference type="InterPro" id="IPR036787">
    <property type="entry name" value="T_IF-3_N_sf"/>
</dbReference>
<dbReference type="GO" id="GO:0003743">
    <property type="term" value="F:translation initiation factor activity"/>
    <property type="evidence" value="ECO:0007669"/>
    <property type="project" value="UniProtKB-UniRule"/>
</dbReference>
<evidence type="ECO:0000256" key="2">
    <source>
        <dbReference type="ARBA" id="ARBA00022540"/>
    </source>
</evidence>
<protein>
    <recommendedName>
        <fullName evidence="4 5">Translation initiation factor IF-3</fullName>
    </recommendedName>
</protein>
<dbReference type="Proteomes" id="UP000504752">
    <property type="component" value="Chromosome"/>
</dbReference>
<dbReference type="KEGG" id="amam:HPC72_06280"/>
<accession>A0A6M8B1V7</accession>
<evidence type="ECO:0000259" key="8">
    <source>
        <dbReference type="Pfam" id="PF05198"/>
    </source>
</evidence>
<keyword evidence="2 4" id="KW-0396">Initiation factor</keyword>
<dbReference type="Gene3D" id="3.30.110.10">
    <property type="entry name" value="Translation initiation factor 3 (IF-3), C-terminal domain"/>
    <property type="match status" value="1"/>
</dbReference>
<organism evidence="9 10">
    <name type="scientific">Actinomyces marmotae</name>
    <dbReference type="NCBI Taxonomy" id="2737173"/>
    <lineage>
        <taxon>Bacteria</taxon>
        <taxon>Bacillati</taxon>
        <taxon>Actinomycetota</taxon>
        <taxon>Actinomycetes</taxon>
        <taxon>Actinomycetales</taxon>
        <taxon>Actinomycetaceae</taxon>
        <taxon>Actinomyces</taxon>
    </lineage>
</organism>
<evidence type="ECO:0000259" key="7">
    <source>
        <dbReference type="Pfam" id="PF00707"/>
    </source>
</evidence>
<dbReference type="SUPFAM" id="SSF55200">
    <property type="entry name" value="Translation initiation factor IF3, C-terminal domain"/>
    <property type="match status" value="1"/>
</dbReference>
<dbReference type="InterPro" id="IPR036788">
    <property type="entry name" value="T_IF-3_C_sf"/>
</dbReference>
<keyword evidence="3 4" id="KW-0648">Protein biosynthesis</keyword>
<dbReference type="PANTHER" id="PTHR10938">
    <property type="entry name" value="TRANSLATION INITIATION FACTOR IF-3"/>
    <property type="match status" value="1"/>
</dbReference>
<dbReference type="Gene3D" id="3.10.20.80">
    <property type="entry name" value="Translation initiation factor 3 (IF-3), N-terminal domain"/>
    <property type="match status" value="1"/>
</dbReference>
<dbReference type="InterPro" id="IPR019815">
    <property type="entry name" value="Translation_initiation_fac_3_C"/>
</dbReference>
<feature type="domain" description="Translation initiation factor 3 N-terminal" evidence="8">
    <location>
        <begin position="6"/>
        <end position="75"/>
    </location>
</feature>
<dbReference type="GO" id="GO:0005829">
    <property type="term" value="C:cytosol"/>
    <property type="evidence" value="ECO:0007669"/>
    <property type="project" value="TreeGrafter"/>
</dbReference>
<proteinExistence type="inferred from homology"/>
<dbReference type="SUPFAM" id="SSF54364">
    <property type="entry name" value="Translation initiation factor IF3, N-terminal domain"/>
    <property type="match status" value="1"/>
</dbReference>